<feature type="signal peptide" evidence="1">
    <location>
        <begin position="1"/>
        <end position="28"/>
    </location>
</feature>
<dbReference type="Proteomes" id="UP000266861">
    <property type="component" value="Unassembled WGS sequence"/>
</dbReference>
<keyword evidence="1" id="KW-0732">Signal</keyword>
<accession>A0A397JBD6</accession>
<evidence type="ECO:0000256" key="1">
    <source>
        <dbReference type="SAM" id="SignalP"/>
    </source>
</evidence>
<feature type="chain" id="PRO_5018203698" evidence="1">
    <location>
        <begin position="29"/>
        <end position="96"/>
    </location>
</feature>
<comment type="caution">
    <text evidence="2">The sequence shown here is derived from an EMBL/GenBank/DDBJ whole genome shotgun (WGS) entry which is preliminary data.</text>
</comment>
<name>A0A397JBD6_9GLOM</name>
<dbReference type="OrthoDB" id="8123454at2759"/>
<dbReference type="AlphaFoldDB" id="A0A397JBD6"/>
<sequence>MNFLHLPLFLLAGILAIVFIAFPPTIQASEFGPCSGRSCGCHKGYCWSACGVAAPGGSEWCYTTYSGGFSGDRAYQQCSSNHQCYYDRKCAGPCSV</sequence>
<dbReference type="EMBL" id="PQFF01000060">
    <property type="protein sequence ID" value="RHZ85645.1"/>
    <property type="molecule type" value="Genomic_DNA"/>
</dbReference>
<proteinExistence type="predicted"/>
<organism evidence="2 3">
    <name type="scientific">Diversispora epigaea</name>
    <dbReference type="NCBI Taxonomy" id="1348612"/>
    <lineage>
        <taxon>Eukaryota</taxon>
        <taxon>Fungi</taxon>
        <taxon>Fungi incertae sedis</taxon>
        <taxon>Mucoromycota</taxon>
        <taxon>Glomeromycotina</taxon>
        <taxon>Glomeromycetes</taxon>
        <taxon>Diversisporales</taxon>
        <taxon>Diversisporaceae</taxon>
        <taxon>Diversispora</taxon>
    </lineage>
</organism>
<gene>
    <name evidence="2" type="ORF">Glove_63g37</name>
</gene>
<protein>
    <submittedName>
        <fullName evidence="2">Uncharacterized protein</fullName>
    </submittedName>
</protein>
<reference evidence="2 3" key="1">
    <citation type="submission" date="2018-08" db="EMBL/GenBank/DDBJ databases">
        <title>Genome and evolution of the arbuscular mycorrhizal fungus Diversispora epigaea (formerly Glomus versiforme) and its bacterial endosymbionts.</title>
        <authorList>
            <person name="Sun X."/>
            <person name="Fei Z."/>
            <person name="Harrison M."/>
        </authorList>
    </citation>
    <scope>NUCLEOTIDE SEQUENCE [LARGE SCALE GENOMIC DNA]</scope>
    <source>
        <strain evidence="2 3">IT104</strain>
    </source>
</reference>
<evidence type="ECO:0000313" key="2">
    <source>
        <dbReference type="EMBL" id="RHZ85645.1"/>
    </source>
</evidence>
<evidence type="ECO:0000313" key="3">
    <source>
        <dbReference type="Proteomes" id="UP000266861"/>
    </source>
</evidence>
<keyword evidence="3" id="KW-1185">Reference proteome</keyword>